<feature type="non-terminal residue" evidence="1">
    <location>
        <position position="70"/>
    </location>
</feature>
<proteinExistence type="predicted"/>
<dbReference type="OrthoDB" id="2749294at2759"/>
<name>A0A371DIP7_9APHY</name>
<reference evidence="1 2" key="1">
    <citation type="journal article" date="2018" name="Biotechnol. Biofuels">
        <title>Integrative visual omics of the white-rot fungus Polyporus brumalis exposes the biotechnological potential of its oxidative enzymes for delignifying raw plant biomass.</title>
        <authorList>
            <person name="Miyauchi S."/>
            <person name="Rancon A."/>
            <person name="Drula E."/>
            <person name="Hage H."/>
            <person name="Chaduli D."/>
            <person name="Favel A."/>
            <person name="Grisel S."/>
            <person name="Henrissat B."/>
            <person name="Herpoel-Gimbert I."/>
            <person name="Ruiz-Duenas F.J."/>
            <person name="Chevret D."/>
            <person name="Hainaut M."/>
            <person name="Lin J."/>
            <person name="Wang M."/>
            <person name="Pangilinan J."/>
            <person name="Lipzen A."/>
            <person name="Lesage-Meessen L."/>
            <person name="Navarro D."/>
            <person name="Riley R."/>
            <person name="Grigoriev I.V."/>
            <person name="Zhou S."/>
            <person name="Raouche S."/>
            <person name="Rosso M.N."/>
        </authorList>
    </citation>
    <scope>NUCLEOTIDE SEQUENCE [LARGE SCALE GENOMIC DNA]</scope>
    <source>
        <strain evidence="1 2">BRFM 1820</strain>
    </source>
</reference>
<accession>A0A371DIP7</accession>
<keyword evidence="2" id="KW-1185">Reference proteome</keyword>
<dbReference type="AlphaFoldDB" id="A0A371DIP7"/>
<gene>
    <name evidence="1" type="ORF">OH76DRAFT_1313250</name>
</gene>
<protein>
    <submittedName>
        <fullName evidence="1">Uncharacterized protein</fullName>
    </submittedName>
</protein>
<dbReference type="Proteomes" id="UP000256964">
    <property type="component" value="Unassembled WGS sequence"/>
</dbReference>
<evidence type="ECO:0000313" key="1">
    <source>
        <dbReference type="EMBL" id="RDX52410.1"/>
    </source>
</evidence>
<sequence>MTADNAKNNDKTAVVVSKLMKRRGVKNWKARQRRLGCLSHAVQLGIEDFMGQVTRVAVVESREAIWEYDP</sequence>
<organism evidence="1 2">
    <name type="scientific">Lentinus brumalis</name>
    <dbReference type="NCBI Taxonomy" id="2498619"/>
    <lineage>
        <taxon>Eukaryota</taxon>
        <taxon>Fungi</taxon>
        <taxon>Dikarya</taxon>
        <taxon>Basidiomycota</taxon>
        <taxon>Agaricomycotina</taxon>
        <taxon>Agaricomycetes</taxon>
        <taxon>Polyporales</taxon>
        <taxon>Polyporaceae</taxon>
        <taxon>Lentinus</taxon>
    </lineage>
</organism>
<dbReference type="EMBL" id="KZ857390">
    <property type="protein sequence ID" value="RDX52410.1"/>
    <property type="molecule type" value="Genomic_DNA"/>
</dbReference>
<evidence type="ECO:0000313" key="2">
    <source>
        <dbReference type="Proteomes" id="UP000256964"/>
    </source>
</evidence>